<proteinExistence type="predicted"/>
<gene>
    <name evidence="1" type="ORF">LIER_36142</name>
</gene>
<accession>A0AAV3P247</accession>
<evidence type="ECO:0000313" key="2">
    <source>
        <dbReference type="Proteomes" id="UP001454036"/>
    </source>
</evidence>
<protein>
    <submittedName>
        <fullName evidence="1">Uncharacterized protein</fullName>
    </submittedName>
</protein>
<comment type="caution">
    <text evidence="1">The sequence shown here is derived from an EMBL/GenBank/DDBJ whole genome shotgun (WGS) entry which is preliminary data.</text>
</comment>
<keyword evidence="2" id="KW-1185">Reference proteome</keyword>
<dbReference type="AlphaFoldDB" id="A0AAV3P247"/>
<dbReference type="EMBL" id="BAABME010016345">
    <property type="protein sequence ID" value="GAA0145549.1"/>
    <property type="molecule type" value="Genomic_DNA"/>
</dbReference>
<name>A0AAV3P247_LITER</name>
<sequence length="187" mass="20896">METDCIFCWTKNRGVTASARVKTHTYIRKRMNQKDASTYVANACNPTTNIVDTSTSSNHPPEAFEQEPLVENISTNKDTLGPNTCDYGTTDSDVDGLPDEVKRSKCGYVEPPSGLNLTRGVDGGPYDLELIRSVGGRVGYYIWRRPVHFHLTFNIHLSYPLYYSNTQIIPYCILNVASSNVIRAPNI</sequence>
<organism evidence="1 2">
    <name type="scientific">Lithospermum erythrorhizon</name>
    <name type="common">Purple gromwell</name>
    <name type="synonym">Lithospermum officinale var. erythrorhizon</name>
    <dbReference type="NCBI Taxonomy" id="34254"/>
    <lineage>
        <taxon>Eukaryota</taxon>
        <taxon>Viridiplantae</taxon>
        <taxon>Streptophyta</taxon>
        <taxon>Embryophyta</taxon>
        <taxon>Tracheophyta</taxon>
        <taxon>Spermatophyta</taxon>
        <taxon>Magnoliopsida</taxon>
        <taxon>eudicotyledons</taxon>
        <taxon>Gunneridae</taxon>
        <taxon>Pentapetalae</taxon>
        <taxon>asterids</taxon>
        <taxon>lamiids</taxon>
        <taxon>Boraginales</taxon>
        <taxon>Boraginaceae</taxon>
        <taxon>Boraginoideae</taxon>
        <taxon>Lithospermeae</taxon>
        <taxon>Lithospermum</taxon>
    </lineage>
</organism>
<dbReference type="Proteomes" id="UP001454036">
    <property type="component" value="Unassembled WGS sequence"/>
</dbReference>
<reference evidence="1 2" key="1">
    <citation type="submission" date="2024-01" db="EMBL/GenBank/DDBJ databases">
        <title>The complete chloroplast genome sequence of Lithospermum erythrorhizon: insights into the phylogenetic relationship among Boraginaceae species and the maternal lineages of purple gromwells.</title>
        <authorList>
            <person name="Okada T."/>
            <person name="Watanabe K."/>
        </authorList>
    </citation>
    <scope>NUCLEOTIDE SEQUENCE [LARGE SCALE GENOMIC DNA]</scope>
</reference>
<evidence type="ECO:0000313" key="1">
    <source>
        <dbReference type="EMBL" id="GAA0145549.1"/>
    </source>
</evidence>